<keyword evidence="2 3" id="KW-0732">Signal</keyword>
<proteinExistence type="inferred from homology"/>
<dbReference type="Proteomes" id="UP000663869">
    <property type="component" value="Unassembled WGS sequence"/>
</dbReference>
<protein>
    <recommendedName>
        <fullName evidence="4">Peptidase S1 domain-containing protein</fullName>
    </recommendedName>
</protein>
<dbReference type="EMBL" id="CAJNYT010000228">
    <property type="protein sequence ID" value="CAF3339206.1"/>
    <property type="molecule type" value="Genomic_DNA"/>
</dbReference>
<organism evidence="5 13">
    <name type="scientific">Rotaria socialis</name>
    <dbReference type="NCBI Taxonomy" id="392032"/>
    <lineage>
        <taxon>Eukaryota</taxon>
        <taxon>Metazoa</taxon>
        <taxon>Spiralia</taxon>
        <taxon>Gnathifera</taxon>
        <taxon>Rotifera</taxon>
        <taxon>Eurotatoria</taxon>
        <taxon>Bdelloidea</taxon>
        <taxon>Philodinida</taxon>
        <taxon>Philodinidae</taxon>
        <taxon>Rotaria</taxon>
    </lineage>
</organism>
<dbReference type="InterPro" id="IPR018114">
    <property type="entry name" value="TRYPSIN_HIS"/>
</dbReference>
<dbReference type="Proteomes" id="UP000663851">
    <property type="component" value="Unassembled WGS sequence"/>
</dbReference>
<dbReference type="InterPro" id="IPR009003">
    <property type="entry name" value="Peptidase_S1_PA"/>
</dbReference>
<feature type="signal peptide" evidence="3">
    <location>
        <begin position="1"/>
        <end position="18"/>
    </location>
</feature>
<dbReference type="InterPro" id="IPR050966">
    <property type="entry name" value="Glutamyl_endopeptidase"/>
</dbReference>
<reference evidence="5" key="1">
    <citation type="submission" date="2021-02" db="EMBL/GenBank/DDBJ databases">
        <authorList>
            <person name="Nowell W R."/>
        </authorList>
    </citation>
    <scope>NUCLEOTIDE SEQUENCE</scope>
</reference>
<dbReference type="PANTHER" id="PTHR15462:SF19">
    <property type="entry name" value="PEPTIDASE S1 DOMAIN-CONTAINING PROTEIN"/>
    <property type="match status" value="1"/>
</dbReference>
<keyword evidence="14" id="KW-1185">Reference proteome</keyword>
<dbReference type="GO" id="GO:0004252">
    <property type="term" value="F:serine-type endopeptidase activity"/>
    <property type="evidence" value="ECO:0007669"/>
    <property type="project" value="InterPro"/>
</dbReference>
<dbReference type="Proteomes" id="UP000663862">
    <property type="component" value="Unassembled WGS sequence"/>
</dbReference>
<dbReference type="EMBL" id="CAJOBP010002682">
    <property type="protein sequence ID" value="CAF4368458.1"/>
    <property type="molecule type" value="Genomic_DNA"/>
</dbReference>
<comment type="caution">
    <text evidence="5">The sequence shown here is derived from an EMBL/GenBank/DDBJ whole genome shotgun (WGS) entry which is preliminary data.</text>
</comment>
<dbReference type="AlphaFoldDB" id="A0A817V216"/>
<evidence type="ECO:0000313" key="12">
    <source>
        <dbReference type="EMBL" id="CAF4717743.1"/>
    </source>
</evidence>
<dbReference type="EMBL" id="CAJNYD010002585">
    <property type="protein sequence ID" value="CAF3433286.1"/>
    <property type="molecule type" value="Genomic_DNA"/>
</dbReference>
<sequence length="318" mass="34635">MLTFSVLLILGLSAFANGATIRDASGNVAIDMIVPRGQTRDEYLKSIVDYWTPERRASAIQLDTIVRDEKDFIDSNNEPRVERAATVLAPSALLPGMVSTKPKIAGKVYFTVSGQNYICSGSVVNAENRDVVLTAGHCVFDYERQVWASLWVFVPEYSLGSRPLGTFAFRKLATKSEWMNSRDFNNDVGLVLVNPNEKGQHVQDVAGGLGITLDSQKNLRTTSFGYPKNMNSGETVSNCVGAPLSPTFLAGFTGVQLSCAMTGGSSGGPWIQQYDVNSQTGQQVSVNSFIVSNRPNNMFGPHFTESNIGSLYRAHQDQ</sequence>
<evidence type="ECO:0000259" key="4">
    <source>
        <dbReference type="Pfam" id="PF00089"/>
    </source>
</evidence>
<dbReference type="Proteomes" id="UP000663833">
    <property type="component" value="Unassembled WGS sequence"/>
</dbReference>
<feature type="domain" description="Peptidase S1" evidence="4">
    <location>
        <begin position="110"/>
        <end position="290"/>
    </location>
</feature>
<dbReference type="Proteomes" id="UP000663872">
    <property type="component" value="Unassembled WGS sequence"/>
</dbReference>
<dbReference type="Proteomes" id="UP000663848">
    <property type="component" value="Unassembled WGS sequence"/>
</dbReference>
<dbReference type="PANTHER" id="PTHR15462">
    <property type="entry name" value="SERINE PROTEASE"/>
    <property type="match status" value="1"/>
</dbReference>
<evidence type="ECO:0000313" key="9">
    <source>
        <dbReference type="EMBL" id="CAF4299819.1"/>
    </source>
</evidence>
<dbReference type="Gene3D" id="2.40.10.10">
    <property type="entry name" value="Trypsin-like serine proteases"/>
    <property type="match status" value="2"/>
</dbReference>
<evidence type="ECO:0000313" key="5">
    <source>
        <dbReference type="EMBL" id="CAF3339206.1"/>
    </source>
</evidence>
<dbReference type="Pfam" id="PF00089">
    <property type="entry name" value="Trypsin"/>
    <property type="match status" value="1"/>
</dbReference>
<evidence type="ECO:0000313" key="6">
    <source>
        <dbReference type="EMBL" id="CAF3353880.1"/>
    </source>
</evidence>
<evidence type="ECO:0000256" key="2">
    <source>
        <dbReference type="ARBA" id="ARBA00022729"/>
    </source>
</evidence>
<evidence type="ECO:0000313" key="7">
    <source>
        <dbReference type="EMBL" id="CAF3433286.1"/>
    </source>
</evidence>
<dbReference type="EMBL" id="CAJOBO010000850">
    <property type="protein sequence ID" value="CAF4299819.1"/>
    <property type="molecule type" value="Genomic_DNA"/>
</dbReference>
<dbReference type="EMBL" id="CAJNXB010004077">
    <property type="protein sequence ID" value="CAF3353880.1"/>
    <property type="molecule type" value="Genomic_DNA"/>
</dbReference>
<dbReference type="Proteomes" id="UP000663873">
    <property type="component" value="Unassembled WGS sequence"/>
</dbReference>
<evidence type="ECO:0000313" key="14">
    <source>
        <dbReference type="Proteomes" id="UP000663873"/>
    </source>
</evidence>
<dbReference type="Proteomes" id="UP000663825">
    <property type="component" value="Unassembled WGS sequence"/>
</dbReference>
<evidence type="ECO:0000256" key="3">
    <source>
        <dbReference type="SAM" id="SignalP"/>
    </source>
</evidence>
<dbReference type="EMBL" id="CAJOBR010003007">
    <property type="protein sequence ID" value="CAF4717743.1"/>
    <property type="molecule type" value="Genomic_DNA"/>
</dbReference>
<feature type="chain" id="PRO_5035613360" description="Peptidase S1 domain-containing protein" evidence="3">
    <location>
        <begin position="19"/>
        <end position="318"/>
    </location>
</feature>
<dbReference type="EMBL" id="CAJNYU010001675">
    <property type="protein sequence ID" value="CAF3456085.1"/>
    <property type="molecule type" value="Genomic_DNA"/>
</dbReference>
<dbReference type="GO" id="GO:0006508">
    <property type="term" value="P:proteolysis"/>
    <property type="evidence" value="ECO:0007669"/>
    <property type="project" value="InterPro"/>
</dbReference>
<evidence type="ECO:0000313" key="10">
    <source>
        <dbReference type="EMBL" id="CAF4368458.1"/>
    </source>
</evidence>
<evidence type="ECO:0000313" key="8">
    <source>
        <dbReference type="EMBL" id="CAF3456085.1"/>
    </source>
</evidence>
<dbReference type="OrthoDB" id="9985147at2759"/>
<evidence type="ECO:0000256" key="1">
    <source>
        <dbReference type="ARBA" id="ARBA00007664"/>
    </source>
</evidence>
<accession>A0A817V216</accession>
<dbReference type="EMBL" id="CAJOBQ010001912">
    <property type="protein sequence ID" value="CAF4525516.1"/>
    <property type="molecule type" value="Genomic_DNA"/>
</dbReference>
<name>A0A817V216_9BILA</name>
<evidence type="ECO:0000313" key="11">
    <source>
        <dbReference type="EMBL" id="CAF4525516.1"/>
    </source>
</evidence>
<dbReference type="PROSITE" id="PS00134">
    <property type="entry name" value="TRYPSIN_HIS"/>
    <property type="match status" value="1"/>
</dbReference>
<dbReference type="InterPro" id="IPR001254">
    <property type="entry name" value="Trypsin_dom"/>
</dbReference>
<dbReference type="InterPro" id="IPR043504">
    <property type="entry name" value="Peptidase_S1_PA_chymotrypsin"/>
</dbReference>
<comment type="similarity">
    <text evidence="1">Belongs to the peptidase S1 family.</text>
</comment>
<evidence type="ECO:0000313" key="13">
    <source>
        <dbReference type="Proteomes" id="UP000663872"/>
    </source>
</evidence>
<gene>
    <name evidence="8" type="ORF">FME351_LOCUS13743</name>
    <name evidence="5" type="ORF">GRG538_LOCUS4472</name>
    <name evidence="9" type="ORF">HFQ381_LOCUS13473</name>
    <name evidence="7" type="ORF">LUA448_LOCUS20542</name>
    <name evidence="12" type="ORF">QYT958_LOCUS18767</name>
    <name evidence="6" type="ORF">TIS948_LOCUS23532</name>
    <name evidence="11" type="ORF">TSG867_LOCUS22888</name>
    <name evidence="10" type="ORF">UJA718_LOCUS16924</name>
</gene>
<dbReference type="SUPFAM" id="SSF50494">
    <property type="entry name" value="Trypsin-like serine proteases"/>
    <property type="match status" value="1"/>
</dbReference>